<dbReference type="AlphaFoldDB" id="A0A3E1NFJ6"/>
<dbReference type="Proteomes" id="UP000261284">
    <property type="component" value="Unassembled WGS sequence"/>
</dbReference>
<dbReference type="InterPro" id="IPR050194">
    <property type="entry name" value="Glycosyltransferase_grp1"/>
</dbReference>
<protein>
    <submittedName>
        <fullName evidence="2">Glycosyltransferase</fullName>
    </submittedName>
</protein>
<evidence type="ECO:0000313" key="3">
    <source>
        <dbReference type="Proteomes" id="UP000261284"/>
    </source>
</evidence>
<dbReference type="Gene3D" id="3.40.50.2000">
    <property type="entry name" value="Glycogen Phosphorylase B"/>
    <property type="match status" value="2"/>
</dbReference>
<organism evidence="2 3">
    <name type="scientific">Deminuibacter soli</name>
    <dbReference type="NCBI Taxonomy" id="2291815"/>
    <lineage>
        <taxon>Bacteria</taxon>
        <taxon>Pseudomonadati</taxon>
        <taxon>Bacteroidota</taxon>
        <taxon>Chitinophagia</taxon>
        <taxon>Chitinophagales</taxon>
        <taxon>Chitinophagaceae</taxon>
        <taxon>Deminuibacter</taxon>
    </lineage>
</organism>
<evidence type="ECO:0000259" key="1">
    <source>
        <dbReference type="Pfam" id="PF00534"/>
    </source>
</evidence>
<keyword evidence="2" id="KW-0808">Transferase</keyword>
<dbReference type="PANTHER" id="PTHR45947">
    <property type="entry name" value="SULFOQUINOVOSYL TRANSFERASE SQD2"/>
    <property type="match status" value="1"/>
</dbReference>
<dbReference type="RefSeq" id="WP_116848851.1">
    <property type="nucleotide sequence ID" value="NZ_QTJU01000008.1"/>
</dbReference>
<name>A0A3E1NFJ6_9BACT</name>
<comment type="caution">
    <text evidence="2">The sequence shown here is derived from an EMBL/GenBank/DDBJ whole genome shotgun (WGS) entry which is preliminary data.</text>
</comment>
<dbReference type="Pfam" id="PF00534">
    <property type="entry name" value="Glycos_transf_1"/>
    <property type="match status" value="1"/>
</dbReference>
<dbReference type="CDD" id="cd03801">
    <property type="entry name" value="GT4_PimA-like"/>
    <property type="match status" value="1"/>
</dbReference>
<sequence>MKLLIIGQIPPPYGGQSINIEKMMRCLEQNRFNFRFVRMDFSETTHNMGIFTPRKLAKLVAVFCKIIVQLIVYRPGLVYYPPAGRGKAAMLRDIALLLPVRLLGFKTVFHYHAGGISELYAGLHPLLKPFYRLAYFKSDYAICLSEYGKKDPVFLKAKQIVVIPSGVQEPVSRSVRNGVQSKEVLFIGKCSESKGLLSFIEVIRACREKDAAITGLVVGELGGEKEKNAVEQAISDGILHYAGVQLGANKAACFNRAGLLLFPSFFEAENFPTVILEAFSYGMPVVASTWRGIPDQVIDGYNGFLHNWHDIQGMTISVLSLIADNELYTKLSVNARETYETKYTQAIFESSVIKNFNQFK</sequence>
<feature type="domain" description="Glycosyl transferase family 1" evidence="1">
    <location>
        <begin position="179"/>
        <end position="337"/>
    </location>
</feature>
<dbReference type="PANTHER" id="PTHR45947:SF3">
    <property type="entry name" value="SULFOQUINOVOSYL TRANSFERASE SQD2"/>
    <property type="match status" value="1"/>
</dbReference>
<dbReference type="OrthoDB" id="7560678at2"/>
<dbReference type="GO" id="GO:0016757">
    <property type="term" value="F:glycosyltransferase activity"/>
    <property type="evidence" value="ECO:0007669"/>
    <property type="project" value="InterPro"/>
</dbReference>
<dbReference type="EMBL" id="QTJU01000008">
    <property type="protein sequence ID" value="RFM26647.1"/>
    <property type="molecule type" value="Genomic_DNA"/>
</dbReference>
<accession>A0A3E1NFJ6</accession>
<proteinExistence type="predicted"/>
<dbReference type="InterPro" id="IPR001296">
    <property type="entry name" value="Glyco_trans_1"/>
</dbReference>
<evidence type="ECO:0000313" key="2">
    <source>
        <dbReference type="EMBL" id="RFM26647.1"/>
    </source>
</evidence>
<reference evidence="2 3" key="1">
    <citation type="submission" date="2018-08" db="EMBL/GenBank/DDBJ databases">
        <title>Chitinophagaceae sp. K23C18032701, a novel bacterium isolated from forest soil.</title>
        <authorList>
            <person name="Wang C."/>
        </authorList>
    </citation>
    <scope>NUCLEOTIDE SEQUENCE [LARGE SCALE GENOMIC DNA]</scope>
    <source>
        <strain evidence="2 3">K23C18032701</strain>
    </source>
</reference>
<dbReference type="SUPFAM" id="SSF53756">
    <property type="entry name" value="UDP-Glycosyltransferase/glycogen phosphorylase"/>
    <property type="match status" value="1"/>
</dbReference>
<keyword evidence="3" id="KW-1185">Reference proteome</keyword>
<gene>
    <name evidence="2" type="ORF">DXN05_18940</name>
</gene>